<feature type="site" description="Contributes to redox potential value" evidence="8">
    <location>
        <position position="32"/>
    </location>
</feature>
<gene>
    <name evidence="11" type="ORF">A2242_04275</name>
</gene>
<dbReference type="FunFam" id="3.40.30.10:FF:000001">
    <property type="entry name" value="Thioredoxin"/>
    <property type="match status" value="1"/>
</dbReference>
<comment type="caution">
    <text evidence="11">The sequence shown here is derived from an EMBL/GenBank/DDBJ whole genome shotgun (WGS) entry which is preliminary data.</text>
</comment>
<evidence type="ECO:0000256" key="2">
    <source>
        <dbReference type="ARBA" id="ARBA00022448"/>
    </source>
</evidence>
<evidence type="ECO:0000256" key="8">
    <source>
        <dbReference type="PIRSR" id="PIRSR000077-1"/>
    </source>
</evidence>
<dbReference type="EMBL" id="MFGC01000047">
    <property type="protein sequence ID" value="OGF26503.1"/>
    <property type="molecule type" value="Genomic_DNA"/>
</dbReference>
<dbReference type="SUPFAM" id="SSF52833">
    <property type="entry name" value="Thioredoxin-like"/>
    <property type="match status" value="1"/>
</dbReference>
<evidence type="ECO:0000256" key="4">
    <source>
        <dbReference type="ARBA" id="ARBA00023157"/>
    </source>
</evidence>
<keyword evidence="5 9" id="KW-0676">Redox-active center</keyword>
<dbReference type="InterPro" id="IPR036249">
    <property type="entry name" value="Thioredoxin-like_sf"/>
</dbReference>
<dbReference type="AlphaFoldDB" id="A0A1F5SJ88"/>
<dbReference type="GO" id="GO:0015035">
    <property type="term" value="F:protein-disulfide reductase activity"/>
    <property type="evidence" value="ECO:0007669"/>
    <property type="project" value="UniProtKB-UniRule"/>
</dbReference>
<dbReference type="CDD" id="cd02947">
    <property type="entry name" value="TRX_family"/>
    <property type="match status" value="1"/>
</dbReference>
<evidence type="ECO:0000313" key="11">
    <source>
        <dbReference type="EMBL" id="OGF26503.1"/>
    </source>
</evidence>
<dbReference type="PROSITE" id="PS51352">
    <property type="entry name" value="THIOREDOXIN_2"/>
    <property type="match status" value="1"/>
</dbReference>
<dbReference type="STRING" id="1797995.A2242_04275"/>
<name>A0A1F5SJ88_9BACT</name>
<accession>A0A1F5SJ88</accession>
<evidence type="ECO:0000259" key="10">
    <source>
        <dbReference type="PROSITE" id="PS51352"/>
    </source>
</evidence>
<feature type="disulfide bond" description="Redox-active" evidence="9">
    <location>
        <begin position="31"/>
        <end position="34"/>
    </location>
</feature>
<comment type="similarity">
    <text evidence="1 7">Belongs to the thioredoxin family.</text>
</comment>
<dbReference type="NCBIfam" id="TIGR01068">
    <property type="entry name" value="thioredoxin"/>
    <property type="match status" value="1"/>
</dbReference>
<dbReference type="InterPro" id="IPR017937">
    <property type="entry name" value="Thioredoxin_CS"/>
</dbReference>
<feature type="active site" description="Nucleophile" evidence="8">
    <location>
        <position position="34"/>
    </location>
</feature>
<dbReference type="InterPro" id="IPR005746">
    <property type="entry name" value="Thioredoxin"/>
</dbReference>
<feature type="site" description="Contributes to redox potential value" evidence="8">
    <location>
        <position position="33"/>
    </location>
</feature>
<feature type="domain" description="Thioredoxin" evidence="10">
    <location>
        <begin position="1"/>
        <end position="106"/>
    </location>
</feature>
<feature type="site" description="Deprotonates C-terminal active site Cys" evidence="8">
    <location>
        <position position="25"/>
    </location>
</feature>
<evidence type="ECO:0000256" key="5">
    <source>
        <dbReference type="ARBA" id="ARBA00023284"/>
    </source>
</evidence>
<dbReference type="PIRSF" id="PIRSF000077">
    <property type="entry name" value="Thioredoxin"/>
    <property type="match status" value="1"/>
</dbReference>
<evidence type="ECO:0000256" key="1">
    <source>
        <dbReference type="ARBA" id="ARBA00008987"/>
    </source>
</evidence>
<dbReference type="PANTHER" id="PTHR45663">
    <property type="entry name" value="GEO12009P1"/>
    <property type="match status" value="1"/>
</dbReference>
<keyword evidence="4 9" id="KW-1015">Disulfide bond</keyword>
<protein>
    <recommendedName>
        <fullName evidence="6 7">Thioredoxin</fullName>
    </recommendedName>
</protein>
<dbReference type="InterPro" id="IPR013766">
    <property type="entry name" value="Thioredoxin_domain"/>
</dbReference>
<evidence type="ECO:0000256" key="9">
    <source>
        <dbReference type="PIRSR" id="PIRSR000077-4"/>
    </source>
</evidence>
<dbReference type="GO" id="GO:0045454">
    <property type="term" value="P:cell redox homeostasis"/>
    <property type="evidence" value="ECO:0007669"/>
    <property type="project" value="TreeGrafter"/>
</dbReference>
<reference evidence="11 12" key="1">
    <citation type="journal article" date="2016" name="Nat. Commun.">
        <title>Thousands of microbial genomes shed light on interconnected biogeochemical processes in an aquifer system.</title>
        <authorList>
            <person name="Anantharaman K."/>
            <person name="Brown C.T."/>
            <person name="Hug L.A."/>
            <person name="Sharon I."/>
            <person name="Castelle C.J."/>
            <person name="Probst A.J."/>
            <person name="Thomas B.C."/>
            <person name="Singh A."/>
            <person name="Wilkins M.J."/>
            <person name="Karaoz U."/>
            <person name="Brodie E.L."/>
            <person name="Williams K.H."/>
            <person name="Hubbard S.S."/>
            <person name="Banfield J.F."/>
        </authorList>
    </citation>
    <scope>NUCLEOTIDE SEQUENCE [LARGE SCALE GENOMIC DNA]</scope>
</reference>
<dbReference type="Pfam" id="PF00085">
    <property type="entry name" value="Thioredoxin"/>
    <property type="match status" value="1"/>
</dbReference>
<dbReference type="PROSITE" id="PS00194">
    <property type="entry name" value="THIOREDOXIN_1"/>
    <property type="match status" value="1"/>
</dbReference>
<evidence type="ECO:0000313" key="12">
    <source>
        <dbReference type="Proteomes" id="UP000178925"/>
    </source>
</evidence>
<dbReference type="PRINTS" id="PR00421">
    <property type="entry name" value="THIOREDOXIN"/>
</dbReference>
<keyword evidence="2" id="KW-0813">Transport</keyword>
<feature type="active site" description="Nucleophile" evidence="8">
    <location>
        <position position="31"/>
    </location>
</feature>
<keyword evidence="3" id="KW-0249">Electron transport</keyword>
<dbReference type="GO" id="GO:0005829">
    <property type="term" value="C:cytosol"/>
    <property type="evidence" value="ECO:0007669"/>
    <property type="project" value="TreeGrafter"/>
</dbReference>
<proteinExistence type="inferred from homology"/>
<dbReference type="PANTHER" id="PTHR45663:SF11">
    <property type="entry name" value="GEO12009P1"/>
    <property type="match status" value="1"/>
</dbReference>
<dbReference type="Proteomes" id="UP000178925">
    <property type="component" value="Unassembled WGS sequence"/>
</dbReference>
<evidence type="ECO:0000256" key="6">
    <source>
        <dbReference type="NCBIfam" id="TIGR01068"/>
    </source>
</evidence>
<organism evidence="11 12">
    <name type="scientific">Candidatus Falkowbacteria bacterium RIFOXYA2_FULL_47_9</name>
    <dbReference type="NCBI Taxonomy" id="1797995"/>
    <lineage>
        <taxon>Bacteria</taxon>
        <taxon>Candidatus Falkowiibacteriota</taxon>
    </lineage>
</organism>
<evidence type="ECO:0000256" key="7">
    <source>
        <dbReference type="PIRNR" id="PIRNR000077"/>
    </source>
</evidence>
<evidence type="ECO:0000256" key="3">
    <source>
        <dbReference type="ARBA" id="ARBA00022982"/>
    </source>
</evidence>
<dbReference type="Gene3D" id="3.40.30.10">
    <property type="entry name" value="Glutaredoxin"/>
    <property type="match status" value="1"/>
</dbReference>
<sequence>MPELTITDANFETEVLKNKKPTLVDFWAPWCGPCQMMGPIITEVAKDMSGKATIGKLNVDENQATAEKYNVSSIPTIIFFKNGEEVERMIGVRSKEDLVKKLDELA</sequence>